<dbReference type="InterPro" id="IPR029058">
    <property type="entry name" value="AB_hydrolase_fold"/>
</dbReference>
<evidence type="ECO:0000259" key="3">
    <source>
        <dbReference type="Pfam" id="PF00561"/>
    </source>
</evidence>
<comment type="caution">
    <text evidence="4">The sequence shown here is derived from an EMBL/GenBank/DDBJ whole genome shotgun (WGS) entry which is preliminary data.</text>
</comment>
<dbReference type="PANTHER" id="PTHR43248">
    <property type="entry name" value="2-SUCCINYL-6-HYDROXY-2,4-CYCLOHEXADIENE-1-CARBOXYLATE SYNTHASE"/>
    <property type="match status" value="1"/>
</dbReference>
<evidence type="ECO:0000313" key="4">
    <source>
        <dbReference type="EMBL" id="KAK2075622.1"/>
    </source>
</evidence>
<dbReference type="SUPFAM" id="SSF53474">
    <property type="entry name" value="alpha/beta-Hydrolases"/>
    <property type="match status" value="1"/>
</dbReference>
<feature type="domain" description="AB hydrolase-1" evidence="3">
    <location>
        <begin position="84"/>
        <end position="197"/>
    </location>
</feature>
<dbReference type="PANTHER" id="PTHR43248:SF2">
    <property type="entry name" value="PROLYL AMINOPEPTIDASE"/>
    <property type="match status" value="1"/>
</dbReference>
<name>A0AAD9IG16_PROWI</name>
<evidence type="ECO:0000313" key="5">
    <source>
        <dbReference type="Proteomes" id="UP001255856"/>
    </source>
</evidence>
<dbReference type="PRINTS" id="PR00793">
    <property type="entry name" value="PROAMNOPTASE"/>
</dbReference>
<dbReference type="GO" id="GO:0006508">
    <property type="term" value="P:proteolysis"/>
    <property type="evidence" value="ECO:0007669"/>
    <property type="project" value="InterPro"/>
</dbReference>
<evidence type="ECO:0000256" key="1">
    <source>
        <dbReference type="ARBA" id="ARBA00010088"/>
    </source>
</evidence>
<dbReference type="AlphaFoldDB" id="A0AAD9IG16"/>
<gene>
    <name evidence="4" type="ORF">QBZ16_001730</name>
</gene>
<comment type="similarity">
    <text evidence="1">Belongs to the peptidase S33 family.</text>
</comment>
<dbReference type="InterPro" id="IPR002410">
    <property type="entry name" value="Peptidase_S33"/>
</dbReference>
<protein>
    <recommendedName>
        <fullName evidence="3">AB hydrolase-1 domain-containing protein</fullName>
    </recommendedName>
</protein>
<dbReference type="InterPro" id="IPR000073">
    <property type="entry name" value="AB_hydrolase_1"/>
</dbReference>
<dbReference type="GO" id="GO:0008233">
    <property type="term" value="F:peptidase activity"/>
    <property type="evidence" value="ECO:0007669"/>
    <property type="project" value="InterPro"/>
</dbReference>
<proteinExistence type="inferred from homology"/>
<evidence type="ECO:0000256" key="2">
    <source>
        <dbReference type="ARBA" id="ARBA00022801"/>
    </source>
</evidence>
<dbReference type="Pfam" id="PF00561">
    <property type="entry name" value="Abhydrolase_1"/>
    <property type="match status" value="1"/>
</dbReference>
<reference evidence="4" key="1">
    <citation type="submission" date="2021-01" db="EMBL/GenBank/DDBJ databases">
        <authorList>
            <person name="Eckstrom K.M.E."/>
        </authorList>
    </citation>
    <scope>NUCLEOTIDE SEQUENCE</scope>
    <source>
        <strain evidence="4">UVCC 0001</strain>
    </source>
</reference>
<accession>A0AAD9IG16</accession>
<dbReference type="InterPro" id="IPR051601">
    <property type="entry name" value="Serine_prot/Carboxylest_S33"/>
</dbReference>
<keyword evidence="2" id="KW-0378">Hydrolase</keyword>
<keyword evidence="5" id="KW-1185">Reference proteome</keyword>
<dbReference type="EMBL" id="JASFZW010000014">
    <property type="protein sequence ID" value="KAK2075622.1"/>
    <property type="molecule type" value="Genomic_DNA"/>
</dbReference>
<dbReference type="Proteomes" id="UP001255856">
    <property type="component" value="Unassembled WGS sequence"/>
</dbReference>
<organism evidence="4 5">
    <name type="scientific">Prototheca wickerhamii</name>
    <dbReference type="NCBI Taxonomy" id="3111"/>
    <lineage>
        <taxon>Eukaryota</taxon>
        <taxon>Viridiplantae</taxon>
        <taxon>Chlorophyta</taxon>
        <taxon>core chlorophytes</taxon>
        <taxon>Trebouxiophyceae</taxon>
        <taxon>Chlorellales</taxon>
        <taxon>Chlorellaceae</taxon>
        <taxon>Prototheca</taxon>
    </lineage>
</organism>
<sequence>MSNSVPPSGSLTANKRTSFLVKRARGLGCSQHKVGPAIAVPGLSITDHTFTLPLDYSGLHGEIDVFCRVVVNRSKTGDHMLPYLLYLQGGPGFEAPRPVNSSGWMEYASKYFRIVLMDQRGTGLSTPITARSLAQRGNAEGQAAYLSCFRADSIVADAEIIRSMLVPATNHDGRWTILGQSFGGFCCVTYLSNAPEGLIDVLITGGIPPCIDGKDVAATVYRACYRRVLLQNQKFYARFPGDVGRVGAVVNYLAQQPGGGVTTPAGNLLTPRRGRGSLQLLGLSALGFSTGFEQLHYMFEGAFDGDDLSLKFLKVLIEWRVLHEPIYCQGEASNWAAHRVREADFGDEFDAAAAAAEGRPVNFTGEMVFPWMFDEIAGLRAFKDAAEALAAKYDWPALYDVEKLSENVVPAATVMYFEDMFVNFDLANATASKIAGLQKWITNEYLHCGIREAGKTIFERLVNLTRGGILPR</sequence>
<dbReference type="Gene3D" id="3.40.50.1820">
    <property type="entry name" value="alpha/beta hydrolase"/>
    <property type="match status" value="1"/>
</dbReference>